<feature type="transmembrane region" description="Helical" evidence="9">
    <location>
        <begin position="17"/>
        <end position="35"/>
    </location>
</feature>
<dbReference type="Pfam" id="PF02653">
    <property type="entry name" value="BPD_transp_2"/>
    <property type="match status" value="1"/>
</dbReference>
<evidence type="ECO:0000256" key="8">
    <source>
        <dbReference type="ARBA" id="ARBA00037998"/>
    </source>
</evidence>
<dbReference type="AlphaFoldDB" id="A0AAU7VNZ2"/>
<sequence length="295" mass="31578">MTTFIQNIVAGMETGSLYALAALGVVLIFRVSAVTNFAQGEMAMFSTFVAWSIWGNLAEAGFPYPYPIAFLATILFAICFGYVVERFFIRPASKGSMVGKMIVTLGLIMIVNGGAAAIFGTDSHYMPRAIQGNLNIGGVLLRPHAIFVMSLALILMTALFIMIKKTMFGVAIRATAQNDTAARLMGVPTSKVTSYSWIIATVLGAIAGMLIAPATNVHTGMMADVHLKSFIAAVLGGFTSFIGPVVGGLAIGILDNLVGYYISTSWQTVIVYGFLILVLIFKPYGIFGKTRRKKV</sequence>
<comment type="similarity">
    <text evidence="8">Belongs to the binding-protein-dependent transport system permease family. LivHM subfamily.</text>
</comment>
<evidence type="ECO:0000256" key="5">
    <source>
        <dbReference type="ARBA" id="ARBA00022970"/>
    </source>
</evidence>
<evidence type="ECO:0000256" key="4">
    <source>
        <dbReference type="ARBA" id="ARBA00022692"/>
    </source>
</evidence>
<gene>
    <name evidence="10" type="ORF">PRVXT_000710</name>
</gene>
<dbReference type="PANTHER" id="PTHR11795">
    <property type="entry name" value="BRANCHED-CHAIN AMINO ACID TRANSPORT SYSTEM PERMEASE PROTEIN LIVH"/>
    <property type="match status" value="1"/>
</dbReference>
<evidence type="ECO:0000256" key="2">
    <source>
        <dbReference type="ARBA" id="ARBA00022448"/>
    </source>
</evidence>
<keyword evidence="4 9" id="KW-0812">Transmembrane</keyword>
<dbReference type="GO" id="GO:0005886">
    <property type="term" value="C:plasma membrane"/>
    <property type="evidence" value="ECO:0007669"/>
    <property type="project" value="UniProtKB-SubCell"/>
</dbReference>
<proteinExistence type="inferred from homology"/>
<feature type="transmembrane region" description="Helical" evidence="9">
    <location>
        <begin position="266"/>
        <end position="287"/>
    </location>
</feature>
<evidence type="ECO:0000313" key="10">
    <source>
        <dbReference type="EMBL" id="XBX75571.1"/>
    </source>
</evidence>
<protein>
    <submittedName>
        <fullName evidence="10">Branched-chain amino acid ABC transporter permease</fullName>
    </submittedName>
</protein>
<keyword evidence="5" id="KW-0029">Amino-acid transport</keyword>
<keyword evidence="3" id="KW-1003">Cell membrane</keyword>
<evidence type="ECO:0000256" key="9">
    <source>
        <dbReference type="SAM" id="Phobius"/>
    </source>
</evidence>
<feature type="transmembrane region" description="Helical" evidence="9">
    <location>
        <begin position="68"/>
        <end position="89"/>
    </location>
</feature>
<accession>A0AAU7VNZ2</accession>
<keyword evidence="7 9" id="KW-0472">Membrane</keyword>
<dbReference type="InterPro" id="IPR052157">
    <property type="entry name" value="BCAA_transport_permease"/>
</dbReference>
<keyword evidence="2" id="KW-0813">Transport</keyword>
<reference evidence="10" key="1">
    <citation type="journal article" date="2013" name="Extremophiles">
        <title>Proteinivorax tanatarense gen. nov., sp. nov., an anaerobic, haloalkaliphilic, proteolytic bacterium isolated from a decaying algal bloom, and proposal of Proteinivoraceae fam. nov.</title>
        <authorList>
            <person name="Kevbrin V."/>
            <person name="Boltyanskaya Y."/>
            <person name="Zhilina T."/>
            <person name="Kolganova T."/>
            <person name="Lavrentjeva E."/>
            <person name="Kuznetsov B."/>
        </authorList>
    </citation>
    <scope>NUCLEOTIDE SEQUENCE</scope>
    <source>
        <strain evidence="10">Z-910T</strain>
    </source>
</reference>
<evidence type="ECO:0000256" key="7">
    <source>
        <dbReference type="ARBA" id="ARBA00023136"/>
    </source>
</evidence>
<dbReference type="CDD" id="cd06582">
    <property type="entry name" value="TM_PBP1_LivH_like"/>
    <property type="match status" value="1"/>
</dbReference>
<feature type="transmembrane region" description="Helical" evidence="9">
    <location>
        <begin position="101"/>
        <end position="121"/>
    </location>
</feature>
<evidence type="ECO:0000256" key="6">
    <source>
        <dbReference type="ARBA" id="ARBA00022989"/>
    </source>
</evidence>
<dbReference type="EMBL" id="CP158367">
    <property type="protein sequence ID" value="XBX75571.1"/>
    <property type="molecule type" value="Genomic_DNA"/>
</dbReference>
<dbReference type="PANTHER" id="PTHR11795:SF451">
    <property type="entry name" value="ABC TRANSPORTER PERMEASE PROTEIN"/>
    <property type="match status" value="1"/>
</dbReference>
<dbReference type="InterPro" id="IPR001851">
    <property type="entry name" value="ABC_transp_permease"/>
</dbReference>
<keyword evidence="6 9" id="KW-1133">Transmembrane helix</keyword>
<evidence type="ECO:0000256" key="1">
    <source>
        <dbReference type="ARBA" id="ARBA00004651"/>
    </source>
</evidence>
<evidence type="ECO:0000256" key="3">
    <source>
        <dbReference type="ARBA" id="ARBA00022475"/>
    </source>
</evidence>
<dbReference type="GO" id="GO:0006865">
    <property type="term" value="P:amino acid transport"/>
    <property type="evidence" value="ECO:0007669"/>
    <property type="project" value="UniProtKB-KW"/>
</dbReference>
<reference evidence="10" key="2">
    <citation type="submission" date="2024-06" db="EMBL/GenBank/DDBJ databases">
        <authorList>
            <person name="Petrova K.O."/>
            <person name="Toshchakov S.V."/>
            <person name="Boltjanskaja Y.V."/>
            <person name="Kevbrin V."/>
        </authorList>
    </citation>
    <scope>NUCLEOTIDE SEQUENCE</scope>
    <source>
        <strain evidence="10">Z-910T</strain>
    </source>
</reference>
<feature type="transmembrane region" description="Helical" evidence="9">
    <location>
        <begin position="141"/>
        <end position="163"/>
    </location>
</feature>
<organism evidence="10">
    <name type="scientific">Proteinivorax tanatarense</name>
    <dbReference type="NCBI Taxonomy" id="1260629"/>
    <lineage>
        <taxon>Bacteria</taxon>
        <taxon>Bacillati</taxon>
        <taxon>Bacillota</taxon>
        <taxon>Clostridia</taxon>
        <taxon>Eubacteriales</taxon>
        <taxon>Proteinivoracaceae</taxon>
        <taxon>Proteinivorax</taxon>
    </lineage>
</organism>
<name>A0AAU7VNZ2_9FIRM</name>
<comment type="subcellular location">
    <subcellularLocation>
        <location evidence="1">Cell membrane</location>
        <topology evidence="1">Multi-pass membrane protein</topology>
    </subcellularLocation>
</comment>
<feature type="transmembrane region" description="Helical" evidence="9">
    <location>
        <begin position="230"/>
        <end position="254"/>
    </location>
</feature>
<dbReference type="RefSeq" id="WP_350344315.1">
    <property type="nucleotide sequence ID" value="NZ_CP158367.1"/>
</dbReference>
<dbReference type="GO" id="GO:0022857">
    <property type="term" value="F:transmembrane transporter activity"/>
    <property type="evidence" value="ECO:0007669"/>
    <property type="project" value="InterPro"/>
</dbReference>